<accession>A0A4C1TV44</accession>
<dbReference type="AlphaFoldDB" id="A0A4C1TV44"/>
<sequence>MSNLAQERRVWPERCREISRREVVLYRGPVIIWSPRYNPDTELCAPGDGRPPRPAVYYIFIEVLGHSYGECWRRYDYYRYRCQSKLSYTRMRPRMQTHMIP</sequence>
<name>A0A4C1TV44_EUMVA</name>
<evidence type="ECO:0000313" key="2">
    <source>
        <dbReference type="Proteomes" id="UP000299102"/>
    </source>
</evidence>
<protein>
    <submittedName>
        <fullName evidence="1">Uncharacterized protein</fullName>
    </submittedName>
</protein>
<dbReference type="Proteomes" id="UP000299102">
    <property type="component" value="Unassembled WGS sequence"/>
</dbReference>
<proteinExistence type="predicted"/>
<evidence type="ECO:0000313" key="1">
    <source>
        <dbReference type="EMBL" id="GBP17870.1"/>
    </source>
</evidence>
<reference evidence="1 2" key="1">
    <citation type="journal article" date="2019" name="Commun. Biol.">
        <title>The bagworm genome reveals a unique fibroin gene that provides high tensile strength.</title>
        <authorList>
            <person name="Kono N."/>
            <person name="Nakamura H."/>
            <person name="Ohtoshi R."/>
            <person name="Tomita M."/>
            <person name="Numata K."/>
            <person name="Arakawa K."/>
        </authorList>
    </citation>
    <scope>NUCLEOTIDE SEQUENCE [LARGE SCALE GENOMIC DNA]</scope>
</reference>
<keyword evidence="2" id="KW-1185">Reference proteome</keyword>
<gene>
    <name evidence="1" type="ORF">EVAR_7863_1</name>
</gene>
<comment type="caution">
    <text evidence="1">The sequence shown here is derived from an EMBL/GenBank/DDBJ whole genome shotgun (WGS) entry which is preliminary data.</text>
</comment>
<dbReference type="EMBL" id="BGZK01000091">
    <property type="protein sequence ID" value="GBP17870.1"/>
    <property type="molecule type" value="Genomic_DNA"/>
</dbReference>
<organism evidence="1 2">
    <name type="scientific">Eumeta variegata</name>
    <name type="common">Bagworm moth</name>
    <name type="synonym">Eumeta japonica</name>
    <dbReference type="NCBI Taxonomy" id="151549"/>
    <lineage>
        <taxon>Eukaryota</taxon>
        <taxon>Metazoa</taxon>
        <taxon>Ecdysozoa</taxon>
        <taxon>Arthropoda</taxon>
        <taxon>Hexapoda</taxon>
        <taxon>Insecta</taxon>
        <taxon>Pterygota</taxon>
        <taxon>Neoptera</taxon>
        <taxon>Endopterygota</taxon>
        <taxon>Lepidoptera</taxon>
        <taxon>Glossata</taxon>
        <taxon>Ditrysia</taxon>
        <taxon>Tineoidea</taxon>
        <taxon>Psychidae</taxon>
        <taxon>Oiketicinae</taxon>
        <taxon>Eumeta</taxon>
    </lineage>
</organism>